<keyword evidence="3" id="KW-1185">Reference proteome</keyword>
<evidence type="ECO:0000313" key="3">
    <source>
        <dbReference type="Proteomes" id="UP001419268"/>
    </source>
</evidence>
<dbReference type="EMBL" id="JBBNAG010000013">
    <property type="protein sequence ID" value="KAK9083314.1"/>
    <property type="molecule type" value="Genomic_DNA"/>
</dbReference>
<evidence type="ECO:0000256" key="1">
    <source>
        <dbReference type="SAM" id="MobiDB-lite"/>
    </source>
</evidence>
<dbReference type="AlphaFoldDB" id="A0AAP0DYC2"/>
<comment type="caution">
    <text evidence="2">The sequence shown here is derived from an EMBL/GenBank/DDBJ whole genome shotgun (WGS) entry which is preliminary data.</text>
</comment>
<feature type="region of interest" description="Disordered" evidence="1">
    <location>
        <begin position="1"/>
        <end position="33"/>
    </location>
</feature>
<evidence type="ECO:0000313" key="2">
    <source>
        <dbReference type="EMBL" id="KAK9083314.1"/>
    </source>
</evidence>
<sequence length="100" mass="12114">MRRRREPEPNQGGEGGSDPWRETRRREEEGGDCGSVCDWRRCIRAAETEERRCGGLTGARTGRFQQQQRQRYVEAFSWQWYVEEDQRPSRQRRRDLRRRA</sequence>
<accession>A0AAP0DYC2</accession>
<gene>
    <name evidence="2" type="ORF">Scep_029785</name>
</gene>
<dbReference type="Proteomes" id="UP001419268">
    <property type="component" value="Unassembled WGS sequence"/>
</dbReference>
<organism evidence="2 3">
    <name type="scientific">Stephania cephalantha</name>
    <dbReference type="NCBI Taxonomy" id="152367"/>
    <lineage>
        <taxon>Eukaryota</taxon>
        <taxon>Viridiplantae</taxon>
        <taxon>Streptophyta</taxon>
        <taxon>Embryophyta</taxon>
        <taxon>Tracheophyta</taxon>
        <taxon>Spermatophyta</taxon>
        <taxon>Magnoliopsida</taxon>
        <taxon>Ranunculales</taxon>
        <taxon>Menispermaceae</taxon>
        <taxon>Menispermoideae</taxon>
        <taxon>Cissampelideae</taxon>
        <taxon>Stephania</taxon>
    </lineage>
</organism>
<protein>
    <submittedName>
        <fullName evidence="2">Uncharacterized protein</fullName>
    </submittedName>
</protein>
<name>A0AAP0DYC2_9MAGN</name>
<feature type="compositionally biased region" description="Basic and acidic residues" evidence="1">
    <location>
        <begin position="19"/>
        <end position="28"/>
    </location>
</feature>
<reference evidence="2 3" key="1">
    <citation type="submission" date="2024-01" db="EMBL/GenBank/DDBJ databases">
        <title>Genome assemblies of Stephania.</title>
        <authorList>
            <person name="Yang L."/>
        </authorList>
    </citation>
    <scope>NUCLEOTIDE SEQUENCE [LARGE SCALE GENOMIC DNA]</scope>
    <source>
        <strain evidence="2">JXDWG</strain>
        <tissue evidence="2">Leaf</tissue>
    </source>
</reference>
<proteinExistence type="predicted"/>